<comment type="caution">
    <text evidence="1">The sequence shown here is derived from an EMBL/GenBank/DDBJ whole genome shotgun (WGS) entry which is preliminary data.</text>
</comment>
<dbReference type="AlphaFoldDB" id="A0A0F9BQ53"/>
<organism evidence="1">
    <name type="scientific">marine sediment metagenome</name>
    <dbReference type="NCBI Taxonomy" id="412755"/>
    <lineage>
        <taxon>unclassified sequences</taxon>
        <taxon>metagenomes</taxon>
        <taxon>ecological metagenomes</taxon>
    </lineage>
</organism>
<sequence length="119" mass="13459">MTEENATEKQIEFMKKLGVSFTIPISKEAARELIRVKIEERDKVKNGVVKPEIVTPGYPRAIEARKDGNGKEFHLTEEAIRSNALRCAVEICKMNGKSPGNDEFKALVKTNEEYIRHGN</sequence>
<evidence type="ECO:0000313" key="1">
    <source>
        <dbReference type="EMBL" id="KKL24015.1"/>
    </source>
</evidence>
<proteinExistence type="predicted"/>
<accession>A0A0F9BQ53</accession>
<name>A0A0F9BQ53_9ZZZZ</name>
<gene>
    <name evidence="1" type="ORF">LCGC14_2419560</name>
</gene>
<reference evidence="1" key="1">
    <citation type="journal article" date="2015" name="Nature">
        <title>Complex archaea that bridge the gap between prokaryotes and eukaryotes.</title>
        <authorList>
            <person name="Spang A."/>
            <person name="Saw J.H."/>
            <person name="Jorgensen S.L."/>
            <person name="Zaremba-Niedzwiedzka K."/>
            <person name="Martijn J."/>
            <person name="Lind A.E."/>
            <person name="van Eijk R."/>
            <person name="Schleper C."/>
            <person name="Guy L."/>
            <person name="Ettema T.J."/>
        </authorList>
    </citation>
    <scope>NUCLEOTIDE SEQUENCE</scope>
</reference>
<dbReference type="EMBL" id="LAZR01036750">
    <property type="protein sequence ID" value="KKL24015.1"/>
    <property type="molecule type" value="Genomic_DNA"/>
</dbReference>
<protein>
    <submittedName>
        <fullName evidence="1">Uncharacterized protein</fullName>
    </submittedName>
</protein>